<reference evidence="4 6" key="1">
    <citation type="journal article" date="2014" name="Genome Announc.">
        <title>Draft Genome Sequence of Xylella fastidiosa Pear Leaf Scorch Strain in Taiwan.</title>
        <authorList>
            <person name="Su C.C."/>
            <person name="Deng W.L."/>
            <person name="Jan F.J."/>
            <person name="Chang C.J."/>
            <person name="Huang H."/>
            <person name="Chen J."/>
        </authorList>
    </citation>
    <scope>NUCLEOTIDE SEQUENCE [LARGE SCALE GENOMIC DNA]</scope>
    <source>
        <strain evidence="4 6">PLS229</strain>
    </source>
</reference>
<sequence length="422" mass="46580">MSTLLDSLASAFHNDSHSTRRQALDDARRDGLPDLHSETWKYTSLLALERRHFAPAPATAAAIDTTWLNTIPTPRLVFVNGRHSPILSNLSGLPQGITIQPLSVTLADEDARLRFIGGRFKHRDETFARLNTALADEGMLLRVDQDITVNTPVHLICITPAGETNYAWHLRHQIELHRGASLQLVEHQLHTGHAAHLGNVLTRVHLAPGAYLEHARMQNDAPGTTSLLRTDAVLAHEAKYRRVDMELGASLSRHELNVRLEGENARLIANGILLGNLTRHLDTRLHIEHIARHTACELLWRGIGTDRSRVVFHGGIHIHEGADGADARLSNKNLLLSANAEIDTQPVLVINADEVQAAHGATVGQLDQQALFYLRTRGIPQATAQQLLSTAFCHEPLTMLDSTLANMLLTPLNHALDTTWMA</sequence>
<dbReference type="EMBL" id="JAJPPU010000001">
    <property type="protein sequence ID" value="MCD8472241.1"/>
    <property type="molecule type" value="Genomic_DNA"/>
</dbReference>
<dbReference type="InterPro" id="IPR045595">
    <property type="entry name" value="SufBD_N"/>
</dbReference>
<name>Z9JIM9_9GAMM</name>
<dbReference type="GO" id="GO:0016226">
    <property type="term" value="P:iron-sulfur cluster assembly"/>
    <property type="evidence" value="ECO:0007669"/>
    <property type="project" value="InterPro"/>
</dbReference>
<evidence type="ECO:0000256" key="1">
    <source>
        <dbReference type="ARBA" id="ARBA00043967"/>
    </source>
</evidence>
<dbReference type="PANTHER" id="PTHR43575">
    <property type="entry name" value="PROTEIN ABCI7, CHLOROPLASTIC"/>
    <property type="match status" value="1"/>
</dbReference>
<dbReference type="AlphaFoldDB" id="Z9JIM9"/>
<dbReference type="PANTHER" id="PTHR43575:SF1">
    <property type="entry name" value="PROTEIN ABCI7, CHLOROPLASTIC"/>
    <property type="match status" value="1"/>
</dbReference>
<dbReference type="GeneID" id="68901252"/>
<dbReference type="InterPro" id="IPR000825">
    <property type="entry name" value="SUF_FeS_clus_asmbl_SufBD_core"/>
</dbReference>
<dbReference type="PATRIC" id="fig|1444770.3.peg.2345"/>
<evidence type="ECO:0000313" key="7">
    <source>
        <dbReference type="Proteomes" id="UP001430701"/>
    </source>
</evidence>
<evidence type="ECO:0000313" key="6">
    <source>
        <dbReference type="Proteomes" id="UP000020406"/>
    </source>
</evidence>
<evidence type="ECO:0000259" key="2">
    <source>
        <dbReference type="Pfam" id="PF01458"/>
    </source>
</evidence>
<reference evidence="5" key="2">
    <citation type="submission" date="2021-11" db="EMBL/GenBank/DDBJ databases">
        <title>Genome sequence of Xylella taiwanensis PLS432.</title>
        <authorList>
            <person name="Weng L.-W."/>
            <person name="Su C.-C."/>
            <person name="Tsai C.-W."/>
            <person name="Kuo C.-H."/>
        </authorList>
    </citation>
    <scope>NUCLEOTIDE SEQUENCE</scope>
    <source>
        <strain evidence="5">PLS432</strain>
    </source>
</reference>
<evidence type="ECO:0000313" key="5">
    <source>
        <dbReference type="EMBL" id="MCD8472241.1"/>
    </source>
</evidence>
<dbReference type="InterPro" id="IPR011542">
    <property type="entry name" value="SUF_FeS_clus_asmbl_SufD"/>
</dbReference>
<dbReference type="InterPro" id="IPR037284">
    <property type="entry name" value="SUF_FeS_clus_asmbl_SufBD_sf"/>
</dbReference>
<organism evidence="4 6">
    <name type="scientific">Xylella taiwanensis</name>
    <dbReference type="NCBI Taxonomy" id="1444770"/>
    <lineage>
        <taxon>Bacteria</taxon>
        <taxon>Pseudomonadati</taxon>
        <taxon>Pseudomonadota</taxon>
        <taxon>Gammaproteobacteria</taxon>
        <taxon>Lysobacterales</taxon>
        <taxon>Lysobacteraceae</taxon>
        <taxon>Xylella</taxon>
    </lineage>
</organism>
<dbReference type="Pfam" id="PF19295">
    <property type="entry name" value="SufBD_N"/>
    <property type="match status" value="1"/>
</dbReference>
<accession>Z9JIM9</accession>
<proteinExistence type="inferred from homology"/>
<dbReference type="SUPFAM" id="SSF101960">
    <property type="entry name" value="Stabilizer of iron transporter SufD"/>
    <property type="match status" value="1"/>
</dbReference>
<keyword evidence="7" id="KW-1185">Reference proteome</keyword>
<dbReference type="STRING" id="1444770.AF72_09875"/>
<dbReference type="Proteomes" id="UP000020406">
    <property type="component" value="Unassembled WGS sequence"/>
</dbReference>
<comment type="caution">
    <text evidence="4">The sequence shown here is derived from an EMBL/GenBank/DDBJ whole genome shotgun (WGS) entry which is preliminary data.</text>
</comment>
<protein>
    <submittedName>
        <fullName evidence="4">ABC transporter permease</fullName>
    </submittedName>
    <submittedName>
        <fullName evidence="5">Fe-S cluster assembly protein SufD</fullName>
    </submittedName>
</protein>
<dbReference type="Proteomes" id="UP001430701">
    <property type="component" value="Unassembled WGS sequence"/>
</dbReference>
<comment type="similarity">
    <text evidence="1">Belongs to the iron-sulfur cluster assembly SufBD family.</text>
</comment>
<dbReference type="KEGG" id="xtw:AB672_08110"/>
<gene>
    <name evidence="5" type="primary">sufD</name>
    <name evidence="4" type="ORF">AF72_09875</name>
    <name evidence="5" type="ORF">LPH55_01825</name>
</gene>
<dbReference type="InterPro" id="IPR055346">
    <property type="entry name" value="Fe-S_cluster_assembly_SufBD"/>
</dbReference>
<feature type="domain" description="SUF system FeS cluster assembly SufBD core" evidence="2">
    <location>
        <begin position="166"/>
        <end position="392"/>
    </location>
</feature>
<evidence type="ECO:0000313" key="4">
    <source>
        <dbReference type="EMBL" id="EWS77592.1"/>
    </source>
</evidence>
<dbReference type="OrthoDB" id="9768262at2"/>
<dbReference type="NCBIfam" id="TIGR01981">
    <property type="entry name" value="sufD"/>
    <property type="match status" value="1"/>
</dbReference>
<dbReference type="RefSeq" id="WP_038271905.1">
    <property type="nucleotide sequence ID" value="NZ_CP053627.1"/>
</dbReference>
<evidence type="ECO:0000259" key="3">
    <source>
        <dbReference type="Pfam" id="PF19295"/>
    </source>
</evidence>
<dbReference type="EMBL" id="JDSQ01000017">
    <property type="protein sequence ID" value="EWS77592.1"/>
    <property type="molecule type" value="Genomic_DNA"/>
</dbReference>
<feature type="domain" description="SUF system FeS cluster assembly SufBD N-terminal" evidence="3">
    <location>
        <begin position="18"/>
        <end position="154"/>
    </location>
</feature>
<dbReference type="Pfam" id="PF01458">
    <property type="entry name" value="SUFBD_core"/>
    <property type="match status" value="1"/>
</dbReference>
<dbReference type="eggNOG" id="COG0719">
    <property type="taxonomic scope" value="Bacteria"/>
</dbReference>